<keyword evidence="2 4" id="KW-0805">Transcription regulation</keyword>
<name>J7X264_BACCE</name>
<gene>
    <name evidence="6" type="ORF">IEE_05065</name>
</gene>
<dbReference type="GO" id="GO:0006353">
    <property type="term" value="P:DNA-templated transcription termination"/>
    <property type="evidence" value="ECO:0007669"/>
    <property type="project" value="UniProtKB-KW"/>
</dbReference>
<dbReference type="InterPro" id="IPR043425">
    <property type="entry name" value="NusG-like"/>
</dbReference>
<comment type="similarity">
    <text evidence="4">Belongs to the NusG family.</text>
</comment>
<reference evidence="6 7" key="1">
    <citation type="submission" date="2012-04" db="EMBL/GenBank/DDBJ databases">
        <title>The Genome Sequence of Bacillus cereus BAG5X1-1.</title>
        <authorList>
            <consortium name="The Broad Institute Genome Sequencing Platform"/>
            <consortium name="The Broad Institute Genome Sequencing Center for Infectious Disease"/>
            <person name="Feldgarden M."/>
            <person name="Van der Auwera G.A."/>
            <person name="Mahillon J."/>
            <person name="Duprez V."/>
            <person name="Timmery S."/>
            <person name="Mattelet C."/>
            <person name="Dierick K."/>
            <person name="Sun M."/>
            <person name="Yu Z."/>
            <person name="Zhu L."/>
            <person name="Hu X."/>
            <person name="Shank E.B."/>
            <person name="Swiecicka I."/>
            <person name="Hansen B.M."/>
            <person name="Andrup L."/>
            <person name="Young S.K."/>
            <person name="Zeng Q."/>
            <person name="Gargeya S."/>
            <person name="Fitzgerald M."/>
            <person name="Haas B."/>
            <person name="Abouelleil A."/>
            <person name="Alvarado L."/>
            <person name="Arachchi H.M."/>
            <person name="Berlin A."/>
            <person name="Chapman S.B."/>
            <person name="Goldberg J."/>
            <person name="Griggs A."/>
            <person name="Gujja S."/>
            <person name="Hansen M."/>
            <person name="Howarth C."/>
            <person name="Imamovic A."/>
            <person name="Larimer J."/>
            <person name="McCowen C."/>
            <person name="Montmayeur A."/>
            <person name="Murphy C."/>
            <person name="Neiman D."/>
            <person name="Pearson M."/>
            <person name="Priest M."/>
            <person name="Roberts A."/>
            <person name="Saif S."/>
            <person name="Shea T."/>
            <person name="Sisk P."/>
            <person name="Sykes S."/>
            <person name="Wortman J."/>
            <person name="Nusbaum C."/>
            <person name="Birren B."/>
        </authorList>
    </citation>
    <scope>NUCLEOTIDE SEQUENCE [LARGE SCALE GENOMIC DNA]</scope>
    <source>
        <strain evidence="6 7">BAG5X1-1</strain>
    </source>
</reference>
<dbReference type="Proteomes" id="UP000006600">
    <property type="component" value="Unassembled WGS sequence"/>
</dbReference>
<comment type="function">
    <text evidence="4">Participates in transcription elongation, termination and antitermination.</text>
</comment>
<dbReference type="GO" id="GO:0032784">
    <property type="term" value="P:regulation of DNA-templated transcription elongation"/>
    <property type="evidence" value="ECO:0007669"/>
    <property type="project" value="InterPro"/>
</dbReference>
<dbReference type="GO" id="GO:0006354">
    <property type="term" value="P:DNA-templated transcription elongation"/>
    <property type="evidence" value="ECO:0007669"/>
    <property type="project" value="InterPro"/>
</dbReference>
<keyword evidence="4" id="KW-0806">Transcription termination</keyword>
<dbReference type="PANTHER" id="PTHR30265:SF4">
    <property type="entry name" value="KOW MOTIF FAMILY PROTEIN, EXPRESSED"/>
    <property type="match status" value="1"/>
</dbReference>
<dbReference type="PRINTS" id="PR00338">
    <property type="entry name" value="NUSGTNSCPFCT"/>
</dbReference>
<dbReference type="InterPro" id="IPR036735">
    <property type="entry name" value="NGN_dom_sf"/>
</dbReference>
<evidence type="ECO:0000256" key="3">
    <source>
        <dbReference type="ARBA" id="ARBA00023163"/>
    </source>
</evidence>
<dbReference type="InterPro" id="IPR001062">
    <property type="entry name" value="Transcrpt_antiterm_NusG"/>
</dbReference>
<dbReference type="PATRIC" id="fig|1053189.3.peg.5164"/>
<dbReference type="NCBIfam" id="NF033641">
    <property type="entry name" value="antiterm_LoaP"/>
    <property type="match status" value="1"/>
</dbReference>
<evidence type="ECO:0000256" key="1">
    <source>
        <dbReference type="ARBA" id="ARBA00022814"/>
    </source>
</evidence>
<accession>J7X264</accession>
<dbReference type="PANTHER" id="PTHR30265">
    <property type="entry name" value="RHO-INTERACTING TRANSCRIPTION TERMINATION FACTOR NUSG"/>
    <property type="match status" value="1"/>
</dbReference>
<dbReference type="AlphaFoldDB" id="J7X264"/>
<proteinExistence type="inferred from homology"/>
<dbReference type="InterPro" id="IPR008991">
    <property type="entry name" value="Translation_prot_SH3-like_sf"/>
</dbReference>
<keyword evidence="3 4" id="KW-0804">Transcription</keyword>
<feature type="domain" description="NusG-like N-terminal" evidence="5">
    <location>
        <begin position="1"/>
        <end position="107"/>
    </location>
</feature>
<dbReference type="InterPro" id="IPR006645">
    <property type="entry name" value="NGN-like_dom"/>
</dbReference>
<dbReference type="CDD" id="cd08000">
    <property type="entry name" value="NGN"/>
    <property type="match status" value="1"/>
</dbReference>
<sequence>MDWYVLFVENGKEEMVQKYLQFYFNENSLCSVIPKRKVPERKFGSVFHVIKKMFPGYVFINTNMNAFIFHKIKTLPGCYRLLNCGKYYSQENGSHYSKIEKNEIDQILHLMDNNGIIDYSKIYLTDSRVFVESGPLKEMEGIIKKIDKRKNRAKILLNLLGTERLIDLGIEILSKPR</sequence>
<organism evidence="6 7">
    <name type="scientific">Bacillus cereus BAG5X1-1</name>
    <dbReference type="NCBI Taxonomy" id="1053189"/>
    <lineage>
        <taxon>Bacteria</taxon>
        <taxon>Bacillati</taxon>
        <taxon>Bacillota</taxon>
        <taxon>Bacilli</taxon>
        <taxon>Bacillales</taxon>
        <taxon>Bacillaceae</taxon>
        <taxon>Bacillus</taxon>
        <taxon>Bacillus cereus group</taxon>
    </lineage>
</organism>
<protein>
    <recommendedName>
        <fullName evidence="4">Transcription termination/antitermination protein NusG</fullName>
    </recommendedName>
</protein>
<dbReference type="CDD" id="cd06091">
    <property type="entry name" value="KOW_NusG"/>
    <property type="match status" value="1"/>
</dbReference>
<dbReference type="Gene3D" id="2.30.30.30">
    <property type="match status" value="1"/>
</dbReference>
<keyword evidence="1 4" id="KW-0889">Transcription antitermination</keyword>
<dbReference type="Pfam" id="PF02357">
    <property type="entry name" value="NusG"/>
    <property type="match status" value="1"/>
</dbReference>
<dbReference type="RefSeq" id="WP_002106890.1">
    <property type="nucleotide sequence ID" value="NZ_JH791997.1"/>
</dbReference>
<dbReference type="InterPro" id="IPR047663">
    <property type="entry name" value="Transcription_antiterm_LoaP"/>
</dbReference>
<dbReference type="HOGENOM" id="CLU_067287_2_1_9"/>
<dbReference type="EMBL" id="AHDJ01000060">
    <property type="protein sequence ID" value="EJQ38293.1"/>
    <property type="molecule type" value="Genomic_DNA"/>
</dbReference>
<evidence type="ECO:0000259" key="5">
    <source>
        <dbReference type="Pfam" id="PF02357"/>
    </source>
</evidence>
<evidence type="ECO:0000313" key="7">
    <source>
        <dbReference type="Proteomes" id="UP000006600"/>
    </source>
</evidence>
<dbReference type="SUPFAM" id="SSF82679">
    <property type="entry name" value="N-utilization substance G protein NusG, N-terminal domain"/>
    <property type="match status" value="1"/>
</dbReference>
<evidence type="ECO:0000256" key="4">
    <source>
        <dbReference type="RuleBase" id="RU000538"/>
    </source>
</evidence>
<comment type="caution">
    <text evidence="6">The sequence shown here is derived from an EMBL/GenBank/DDBJ whole genome shotgun (WGS) entry which is preliminary data.</text>
</comment>
<dbReference type="GO" id="GO:0031564">
    <property type="term" value="P:transcription antitermination"/>
    <property type="evidence" value="ECO:0007669"/>
    <property type="project" value="UniProtKB-KW"/>
</dbReference>
<dbReference type="SUPFAM" id="SSF50104">
    <property type="entry name" value="Translation proteins SH3-like domain"/>
    <property type="match status" value="1"/>
</dbReference>
<dbReference type="InterPro" id="IPR014722">
    <property type="entry name" value="Rib_uL2_dom2"/>
</dbReference>
<dbReference type="Gene3D" id="3.30.70.940">
    <property type="entry name" value="NusG, N-terminal domain"/>
    <property type="match status" value="1"/>
</dbReference>
<evidence type="ECO:0000313" key="6">
    <source>
        <dbReference type="EMBL" id="EJQ38293.1"/>
    </source>
</evidence>
<evidence type="ECO:0000256" key="2">
    <source>
        <dbReference type="ARBA" id="ARBA00023015"/>
    </source>
</evidence>